<keyword evidence="3" id="KW-1185">Reference proteome</keyword>
<accession>A0A0H3C4N0</accession>
<evidence type="ECO:0000313" key="3">
    <source>
        <dbReference type="Proteomes" id="UP000001364"/>
    </source>
</evidence>
<sequence>MRAKGCVLACIGSSSSIAGASGNRSAQVPVRPEQGHLTGR</sequence>
<dbReference type="KEGG" id="ccs:CCNA_00431"/>
<dbReference type="EMBL" id="CP001340">
    <property type="protein sequence ID" value="ACL93898.1"/>
    <property type="molecule type" value="Genomic_DNA"/>
</dbReference>
<dbReference type="RefSeq" id="WP_012639958.1">
    <property type="nucleotide sequence ID" value="NC_011916.1"/>
</dbReference>
<proteinExistence type="predicted"/>
<dbReference type="AlphaFoldDB" id="A0A0H3C4N0"/>
<evidence type="ECO:0000256" key="1">
    <source>
        <dbReference type="SAM" id="MobiDB-lite"/>
    </source>
</evidence>
<dbReference type="RefSeq" id="YP_002515806.1">
    <property type="nucleotide sequence ID" value="NC_011916.1"/>
</dbReference>
<evidence type="ECO:0000313" key="2">
    <source>
        <dbReference type="EMBL" id="ACL93898.1"/>
    </source>
</evidence>
<feature type="region of interest" description="Disordered" evidence="1">
    <location>
        <begin position="16"/>
        <end position="40"/>
    </location>
</feature>
<protein>
    <submittedName>
        <fullName evidence="2">Uncharacterized protein</fullName>
    </submittedName>
</protein>
<dbReference type="Proteomes" id="UP000001364">
    <property type="component" value="Chromosome"/>
</dbReference>
<dbReference type="HOGENOM" id="CLU_3286820_0_0_5"/>
<reference evidence="2 3" key="1">
    <citation type="journal article" date="2010" name="J. Bacteriol.">
        <title>The genetic basis of laboratory adaptation in Caulobacter crescentus.</title>
        <authorList>
            <person name="Marks M.E."/>
            <person name="Castro-Rojas C.M."/>
            <person name="Teiling C."/>
            <person name="Du L."/>
            <person name="Kapatral V."/>
            <person name="Walunas T.L."/>
            <person name="Crosson S."/>
        </authorList>
    </citation>
    <scope>NUCLEOTIDE SEQUENCE [LARGE SCALE GENOMIC DNA]</scope>
    <source>
        <strain evidence="3">NA1000 / CB15N</strain>
    </source>
</reference>
<gene>
    <name evidence="2" type="ordered locus">CCNA_00431</name>
</gene>
<organism evidence="2 3">
    <name type="scientific">Caulobacter vibrioides (strain NA1000 / CB15N)</name>
    <name type="common">Caulobacter crescentus</name>
    <dbReference type="NCBI Taxonomy" id="565050"/>
    <lineage>
        <taxon>Bacteria</taxon>
        <taxon>Pseudomonadati</taxon>
        <taxon>Pseudomonadota</taxon>
        <taxon>Alphaproteobacteria</taxon>
        <taxon>Caulobacterales</taxon>
        <taxon>Caulobacteraceae</taxon>
        <taxon>Caulobacter</taxon>
    </lineage>
</organism>
<name>A0A0H3C4N0_CAUVN</name>
<dbReference type="GeneID" id="7330558"/>